<feature type="active site" description="Proton acceptor" evidence="11">
    <location>
        <position position="174"/>
    </location>
</feature>
<keyword evidence="3 11" id="KW-0808">Transferase</keyword>
<evidence type="ECO:0000256" key="2">
    <source>
        <dbReference type="ARBA" id="ARBA00022490"/>
    </source>
</evidence>
<dbReference type="AlphaFoldDB" id="A0A0B5AWH5"/>
<evidence type="ECO:0000256" key="9">
    <source>
        <dbReference type="ARBA" id="ARBA00023144"/>
    </source>
</evidence>
<feature type="binding site" evidence="11">
    <location>
        <begin position="33"/>
        <end position="36"/>
    </location>
    <ligand>
        <name>substrate</name>
    </ligand>
</feature>
<feature type="binding site" evidence="11">
    <location>
        <position position="130"/>
    </location>
    <ligand>
        <name>Mg(2+)</name>
        <dbReference type="ChEBI" id="CHEBI:18420"/>
    </ligand>
</feature>
<dbReference type="Pfam" id="PF10509">
    <property type="entry name" value="GalKase_gal_bdg"/>
    <property type="match status" value="1"/>
</dbReference>
<evidence type="ECO:0000259" key="14">
    <source>
        <dbReference type="Pfam" id="PF08544"/>
    </source>
</evidence>
<evidence type="ECO:0000256" key="5">
    <source>
        <dbReference type="ARBA" id="ARBA00022741"/>
    </source>
</evidence>
<dbReference type="InterPro" id="IPR000705">
    <property type="entry name" value="Galactokinase"/>
</dbReference>
<organism evidence="16 17">
    <name type="scientific">Jeotgalibacillus malaysiensis</name>
    <dbReference type="NCBI Taxonomy" id="1508404"/>
    <lineage>
        <taxon>Bacteria</taxon>
        <taxon>Bacillati</taxon>
        <taxon>Bacillota</taxon>
        <taxon>Bacilli</taxon>
        <taxon>Bacillales</taxon>
        <taxon>Caryophanaceae</taxon>
        <taxon>Jeotgalibacillus</taxon>
    </lineage>
</organism>
<proteinExistence type="inferred from homology"/>
<dbReference type="InterPro" id="IPR036554">
    <property type="entry name" value="GHMP_kinase_C_sf"/>
</dbReference>
<gene>
    <name evidence="11" type="primary">galK</name>
    <name evidence="16" type="ORF">JMA_30270</name>
</gene>
<dbReference type="InterPro" id="IPR013750">
    <property type="entry name" value="GHMP_kinase_C_dom"/>
</dbReference>
<dbReference type="STRING" id="1508404.JMA_30270"/>
<keyword evidence="9 11" id="KW-0299">Galactose metabolism</keyword>
<dbReference type="InterPro" id="IPR006204">
    <property type="entry name" value="GHMP_kinase_N_dom"/>
</dbReference>
<keyword evidence="10 11" id="KW-0119">Carbohydrate metabolism</keyword>
<evidence type="ECO:0000256" key="4">
    <source>
        <dbReference type="ARBA" id="ARBA00022723"/>
    </source>
</evidence>
<dbReference type="FunFam" id="3.30.70.890:FF:000001">
    <property type="entry name" value="Galactokinase"/>
    <property type="match status" value="1"/>
</dbReference>
<dbReference type="PANTHER" id="PTHR10457:SF7">
    <property type="entry name" value="GALACTOKINASE-RELATED"/>
    <property type="match status" value="1"/>
</dbReference>
<dbReference type="HOGENOM" id="CLU_017814_2_1_9"/>
<dbReference type="InterPro" id="IPR014721">
    <property type="entry name" value="Ribsml_uS5_D2-typ_fold_subgr"/>
</dbReference>
<dbReference type="EC" id="2.7.1.6" evidence="11 12"/>
<dbReference type="EMBL" id="CP009416">
    <property type="protein sequence ID" value="AJD92344.1"/>
    <property type="molecule type" value="Genomic_DNA"/>
</dbReference>
<dbReference type="InterPro" id="IPR019539">
    <property type="entry name" value="GalKase_N"/>
</dbReference>
<feature type="binding site" evidence="11">
    <location>
        <position position="67"/>
    </location>
    <ligand>
        <name>ATP</name>
        <dbReference type="ChEBI" id="CHEBI:30616"/>
    </ligand>
</feature>
<dbReference type="UniPathway" id="UPA00214"/>
<dbReference type="GO" id="GO:0005524">
    <property type="term" value="F:ATP binding"/>
    <property type="evidence" value="ECO:0007669"/>
    <property type="project" value="UniProtKB-UniRule"/>
</dbReference>
<dbReference type="GO" id="GO:0006012">
    <property type="term" value="P:galactose metabolic process"/>
    <property type="evidence" value="ECO:0007669"/>
    <property type="project" value="UniProtKB-UniRule"/>
</dbReference>
<evidence type="ECO:0000259" key="15">
    <source>
        <dbReference type="Pfam" id="PF10509"/>
    </source>
</evidence>
<dbReference type="PRINTS" id="PR00959">
    <property type="entry name" value="MEVGALKINASE"/>
</dbReference>
<evidence type="ECO:0000256" key="10">
    <source>
        <dbReference type="ARBA" id="ARBA00023277"/>
    </source>
</evidence>
<dbReference type="Gene3D" id="3.30.70.890">
    <property type="entry name" value="GHMP kinase, C-terminal domain"/>
    <property type="match status" value="1"/>
</dbReference>
<evidence type="ECO:0000256" key="1">
    <source>
        <dbReference type="ARBA" id="ARBA00006566"/>
    </source>
</evidence>
<comment type="pathway">
    <text evidence="11">Carbohydrate metabolism; galactose metabolism.</text>
</comment>
<dbReference type="PANTHER" id="PTHR10457">
    <property type="entry name" value="MEVALONATE KINASE/GALACTOKINASE"/>
    <property type="match status" value="1"/>
</dbReference>
<feature type="domain" description="GHMP kinase N-terminal" evidence="13">
    <location>
        <begin position="93"/>
        <end position="182"/>
    </location>
</feature>
<name>A0A0B5AWH5_9BACL</name>
<dbReference type="PRINTS" id="PR00473">
    <property type="entry name" value="GALCTOKINASE"/>
</dbReference>
<dbReference type="InterPro" id="IPR022963">
    <property type="entry name" value="Galactokinase_bac"/>
</dbReference>
<keyword evidence="4 11" id="KW-0479">Metal-binding</keyword>
<dbReference type="PROSITE" id="PS00106">
    <property type="entry name" value="GALACTOKINASE"/>
    <property type="match status" value="1"/>
</dbReference>
<dbReference type="InterPro" id="IPR006203">
    <property type="entry name" value="GHMP_knse_ATP-bd_CS"/>
</dbReference>
<protein>
    <recommendedName>
        <fullName evidence="11 12">Galactokinase</fullName>
        <ecNumber evidence="11 12">2.7.1.6</ecNumber>
    </recommendedName>
    <alternativeName>
        <fullName evidence="11">Galactose kinase</fullName>
    </alternativeName>
</protein>
<keyword evidence="5 11" id="KW-0547">Nucleotide-binding</keyword>
<feature type="site" description="Transition state stabilizer" evidence="11">
    <location>
        <position position="27"/>
    </location>
</feature>
<evidence type="ECO:0000259" key="13">
    <source>
        <dbReference type="Pfam" id="PF00288"/>
    </source>
</evidence>
<comment type="subcellular location">
    <subcellularLocation>
        <location evidence="11">Cytoplasm</location>
    </subcellularLocation>
</comment>
<dbReference type="Gene3D" id="3.30.230.10">
    <property type="match status" value="1"/>
</dbReference>
<dbReference type="InterPro" id="IPR006206">
    <property type="entry name" value="Mevalonate/galactokinase"/>
</dbReference>
<evidence type="ECO:0000313" key="16">
    <source>
        <dbReference type="EMBL" id="AJD92344.1"/>
    </source>
</evidence>
<dbReference type="SUPFAM" id="SSF55060">
    <property type="entry name" value="GHMP Kinase, C-terminal domain"/>
    <property type="match status" value="1"/>
</dbReference>
<comment type="similarity">
    <text evidence="1 11">Belongs to the GHMP kinase family. GalK subfamily.</text>
</comment>
<dbReference type="Pfam" id="PF00288">
    <property type="entry name" value="GHMP_kinases_N"/>
    <property type="match status" value="1"/>
</dbReference>
<keyword evidence="8 11" id="KW-0460">Magnesium</keyword>
<dbReference type="PROSITE" id="PS00627">
    <property type="entry name" value="GHMP_KINASES_ATP"/>
    <property type="match status" value="1"/>
</dbReference>
<dbReference type="GO" id="GO:0000287">
    <property type="term" value="F:magnesium ion binding"/>
    <property type="evidence" value="ECO:0007669"/>
    <property type="project" value="UniProtKB-UniRule"/>
</dbReference>
<feature type="binding site" evidence="11">
    <location>
        <position position="224"/>
    </location>
    <ligand>
        <name>substrate</name>
    </ligand>
</feature>
<dbReference type="PIRSF" id="PIRSF000530">
    <property type="entry name" value="Galactokinase"/>
    <property type="match status" value="1"/>
</dbReference>
<evidence type="ECO:0000256" key="11">
    <source>
        <dbReference type="HAMAP-Rule" id="MF_00246"/>
    </source>
</evidence>
<evidence type="ECO:0000313" key="17">
    <source>
        <dbReference type="Proteomes" id="UP000031449"/>
    </source>
</evidence>
<dbReference type="OrthoDB" id="250531at2"/>
<accession>A0A0B5AWH5</accession>
<dbReference type="InterPro" id="IPR020568">
    <property type="entry name" value="Ribosomal_Su5_D2-typ_SF"/>
</dbReference>
<reference evidence="16 17" key="1">
    <citation type="submission" date="2014-08" db="EMBL/GenBank/DDBJ databases">
        <title>Complete genome of a marine bacteria Jeotgalibacillus malaysiensis.</title>
        <authorList>
            <person name="Yaakop A.S."/>
            <person name="Chan K.-G."/>
            <person name="Goh K.M."/>
        </authorList>
    </citation>
    <scope>NUCLEOTIDE SEQUENCE [LARGE SCALE GENOMIC DNA]</scope>
    <source>
        <strain evidence="16 17">D5</strain>
    </source>
</reference>
<evidence type="ECO:0000256" key="8">
    <source>
        <dbReference type="ARBA" id="ARBA00022842"/>
    </source>
</evidence>
<dbReference type="FunFam" id="3.30.230.10:FF:000017">
    <property type="entry name" value="Galactokinase"/>
    <property type="match status" value="1"/>
</dbReference>
<dbReference type="HAMAP" id="MF_00246">
    <property type="entry name" value="Galactokinase"/>
    <property type="match status" value="1"/>
</dbReference>
<keyword evidence="2 11" id="KW-0963">Cytoplasm</keyword>
<feature type="domain" description="GHMP kinase C-terminal" evidence="14">
    <location>
        <begin position="287"/>
        <end position="363"/>
    </location>
</feature>
<keyword evidence="17" id="KW-1185">Reference proteome</keyword>
<dbReference type="Pfam" id="PF08544">
    <property type="entry name" value="GHMP_kinases_C"/>
    <property type="match status" value="1"/>
</dbReference>
<comment type="catalytic activity">
    <reaction evidence="11">
        <text>alpha-D-galactose + ATP = alpha-D-galactose 1-phosphate + ADP + H(+)</text>
        <dbReference type="Rhea" id="RHEA:13553"/>
        <dbReference type="ChEBI" id="CHEBI:15378"/>
        <dbReference type="ChEBI" id="CHEBI:28061"/>
        <dbReference type="ChEBI" id="CHEBI:30616"/>
        <dbReference type="ChEBI" id="CHEBI:58336"/>
        <dbReference type="ChEBI" id="CHEBI:456216"/>
        <dbReference type="EC" id="2.7.1.6"/>
    </reaction>
</comment>
<feature type="binding site" evidence="11">
    <location>
        <position position="162"/>
    </location>
    <ligand>
        <name>Mg(2+)</name>
        <dbReference type="ChEBI" id="CHEBI:18420"/>
    </ligand>
</feature>
<evidence type="ECO:0000256" key="6">
    <source>
        <dbReference type="ARBA" id="ARBA00022777"/>
    </source>
</evidence>
<dbReference type="InterPro" id="IPR019741">
    <property type="entry name" value="Galactokinase_CS"/>
</dbReference>
<dbReference type="KEGG" id="jeo:JMA_30270"/>
<comment type="function">
    <text evidence="11">Catalyzes the transfer of the gamma-phosphate of ATP to D-galactose to form alpha-D-galactose-1-phosphate (Gal-1-P).</text>
</comment>
<evidence type="ECO:0000256" key="3">
    <source>
        <dbReference type="ARBA" id="ARBA00022679"/>
    </source>
</evidence>
<dbReference type="GO" id="GO:0004335">
    <property type="term" value="F:galactokinase activity"/>
    <property type="evidence" value="ECO:0007669"/>
    <property type="project" value="UniProtKB-UniRule"/>
</dbReference>
<dbReference type="NCBIfam" id="NF003705">
    <property type="entry name" value="PRK05322.1"/>
    <property type="match status" value="1"/>
</dbReference>
<keyword evidence="7 11" id="KW-0067">ATP-binding</keyword>
<keyword evidence="6 11" id="KW-0418">Kinase</keyword>
<sequence>MNVYDLKQSFISIFNESPERLFFAPGRINLIGEHTDYNGGKVFPLAITYGTYAYVKQRKDKKIRFASKNFSQSGIITTSLDHLEKNNETEWVNYPIGVIRFLKESDYNIEKGFDVLFEGNIPNGAGLSSSASIEMATGVMVRELAGLSISQVELIKLCQRVENEFIGVNSGIMDQFAIGMGKQGQALWLDCDTLEFEYAPIELKHEKIVIMNTNKRRELASSKYNERRAECEQALKIIQKYTNVETLGELSIEQLTDVESWLNDSLLYKRVKHVVTENERTKQAYVSLKAGDLEHVGRLMNDSHQSLKEDYEVTGEELDTLAEFAQTQSGVIGARMTGAGFGGCAIAIVKTDEVDALIKSTRRHYQSRIGYGPDFYVASVGDGAKEISIEGAEQTR</sequence>
<feature type="domain" description="Galactokinase N-terminal" evidence="15">
    <location>
        <begin position="9"/>
        <end position="56"/>
    </location>
</feature>
<dbReference type="NCBIfam" id="TIGR00131">
    <property type="entry name" value="gal_kin"/>
    <property type="match status" value="1"/>
</dbReference>
<dbReference type="Proteomes" id="UP000031449">
    <property type="component" value="Chromosome"/>
</dbReference>
<feature type="binding site" evidence="11">
    <location>
        <begin position="124"/>
        <end position="130"/>
    </location>
    <ligand>
        <name>ATP</name>
        <dbReference type="ChEBI" id="CHEBI:30616"/>
    </ligand>
</feature>
<evidence type="ECO:0000256" key="7">
    <source>
        <dbReference type="ARBA" id="ARBA00022840"/>
    </source>
</evidence>
<dbReference type="GO" id="GO:0005829">
    <property type="term" value="C:cytosol"/>
    <property type="evidence" value="ECO:0007669"/>
    <property type="project" value="TreeGrafter"/>
</dbReference>
<dbReference type="SUPFAM" id="SSF54211">
    <property type="entry name" value="Ribosomal protein S5 domain 2-like"/>
    <property type="match status" value="1"/>
</dbReference>
<evidence type="ECO:0000256" key="12">
    <source>
        <dbReference type="NCBIfam" id="TIGR00131"/>
    </source>
</evidence>